<dbReference type="EMBL" id="AP024483">
    <property type="protein sequence ID" value="BCS83055.1"/>
    <property type="molecule type" value="Genomic_DNA"/>
</dbReference>
<name>A0ABM7NSB6_9VIRU</name>
<proteinExistence type="predicted"/>
<evidence type="ECO:0008006" key="3">
    <source>
        <dbReference type="Google" id="ProtNLM"/>
    </source>
</evidence>
<dbReference type="GeneID" id="80558260"/>
<evidence type="ECO:0000313" key="2">
    <source>
        <dbReference type="Proteomes" id="UP001321479"/>
    </source>
</evidence>
<sequence>MKLKQKNQLSQRPVNQIIDQTSNRFFDQSVNQSNKPIISYVNVDSSKRVKKTYHTFDNMTNLPPYSLYFENASNIINIKFQNHSLKVGDKIVLNNIVSKSVVLNNVLMIKKNSMFAKIHHKNHGISFHGKFDSTKFNDFIPVDYVDNLPTNYNYNDDIPDKKQYYIFKNNNDIGITISLSNIQGHNLENHIGNIPVNYFNNIHIIYLLFTQVNGKMQSDLNNYMIILPRKSSINYYDNNNNNLKTTNTIYIKYNNLYGIPLNLLNYENDSDLLSDNNIPVFTVTKINLNSIDIDIGYSAIVDPNNNFYNYTDIPNNNINVSSIIELNGGGGNHPFIRKIESTVQGYPNSNNYVFNLDRIFTNVIQIKLISSIFPNSQKMINDKISDVNNNKLYWKNLDDGDWIYQLEIEPGNYSIDDLKMVIESHFNNTLKYKYSLEYMNGIIPNIIKKSTPIDNKRYDGYGNNKYHNVELIIDNATNKISFMNFNETIIHDIPNIQRVINIPNQTIIIETLIDITKHNNLITLPFNPKNDKLLIFFSDKESTEIPIKNIYTLNNLYEYENYINKSSTEFISKINTTTSILMNFFVNYDNEKSFHEIYSINSPTILQNYDYNYSQNIVNLTNHSLKHGDLIITDQFIHPGTNAQIFIYEVTNIINQNSFIIERNILDSKYKIIYNNLMIGFDKNKSIIMKICKSISVLHYNNFIMQITHPNHNLLQGEQIYIYDSKSINGVPENIINRTHIINKIIDINKYEIILDKYSTQLADNNLIIDTTNSVRIKTPNLFQLLFNYEDTMGNILKFKNVGKSSSITEFKSIINNYDNYVGGSFQKNNTQISASNKNKNNYNYFYITCPQLNSNIYNTGPVNNVFSIIKLNDEYREYVFDSFVPTERIFNECLTSLSELHISIYNPNGKLVDFNNDDHSFVLEIVEFNK</sequence>
<accession>A0ABM7NSB6</accession>
<evidence type="ECO:0000313" key="1">
    <source>
        <dbReference type="EMBL" id="BCS83055.1"/>
    </source>
</evidence>
<keyword evidence="2" id="KW-1185">Reference proteome</keyword>
<organism evidence="1 2">
    <name type="scientific">Cotonvirus japonicus</name>
    <dbReference type="NCBI Taxonomy" id="2811091"/>
    <lineage>
        <taxon>Viruses</taxon>
        <taxon>Varidnaviria</taxon>
        <taxon>Bamfordvirae</taxon>
        <taxon>Nucleocytoviricota</taxon>
        <taxon>Megaviricetes</taxon>
        <taxon>Imitervirales</taxon>
        <taxon>Mimiviridae</taxon>
        <taxon>Megamimivirinae</taxon>
        <taxon>Cotonvirus</taxon>
        <taxon>Cotonvirus japonicum</taxon>
    </lineage>
</organism>
<dbReference type="Proteomes" id="UP001321479">
    <property type="component" value="Segment"/>
</dbReference>
<reference evidence="1 2" key="1">
    <citation type="submission" date="2021-02" db="EMBL/GenBank/DDBJ databases">
        <title>Cotonvirus japonicus, which uses Golgi apparatus of host cells for its virion factory, phylogenetically links tailed tupanvirus and icosahedral mimivirus.</title>
        <authorList>
            <person name="Takahashi H."/>
            <person name="Fukaya S."/>
            <person name="Song C."/>
            <person name="Murata K."/>
            <person name="Takemura M."/>
        </authorList>
    </citation>
    <scope>NUCLEOTIDE SEQUENCE [LARGE SCALE GENOMIC DNA]</scope>
</reference>
<dbReference type="RefSeq" id="YP_010841663.1">
    <property type="nucleotide sequence ID" value="NC_079139.1"/>
</dbReference>
<protein>
    <recommendedName>
        <fullName evidence="3">Minor capsid protein</fullName>
    </recommendedName>
</protein>